<evidence type="ECO:0000313" key="1">
    <source>
        <dbReference type="EMBL" id="PIL42354.1"/>
    </source>
</evidence>
<protein>
    <submittedName>
        <fullName evidence="1">Uncharacterized protein</fullName>
    </submittedName>
</protein>
<accession>A0A2G8T8M2</accession>
<comment type="caution">
    <text evidence="1">The sequence shown here is derived from an EMBL/GenBank/DDBJ whole genome shotgun (WGS) entry which is preliminary data.</text>
</comment>
<dbReference type="RefSeq" id="WP_099793157.1">
    <property type="nucleotide sequence ID" value="NZ_JBHLYV010000013.1"/>
</dbReference>
<proteinExistence type="predicted"/>
<dbReference type="OrthoDB" id="8763036at2"/>
<sequence>METTRNAAGQPAGAGTPHVSASQIALLIEVAVLAIRDHRQQLAVNEAHRKYIEALNSYEGKHGPVEGRLDPCNPDHAPIIAATKGKYDKHRAEKRKAYNLRRRLQTACSKARHLNADRAAGAIQ</sequence>
<dbReference type="AlphaFoldDB" id="A0A2G8T8M2"/>
<name>A0A2G8T8M2_9BURK</name>
<gene>
    <name evidence="1" type="ORF">CR105_24520</name>
</gene>
<keyword evidence="2" id="KW-1185">Reference proteome</keyword>
<organism evidence="1 2">
    <name type="scientific">Massilia eurypsychrophila</name>
    <dbReference type="NCBI Taxonomy" id="1485217"/>
    <lineage>
        <taxon>Bacteria</taxon>
        <taxon>Pseudomonadati</taxon>
        <taxon>Pseudomonadota</taxon>
        <taxon>Betaproteobacteria</taxon>
        <taxon>Burkholderiales</taxon>
        <taxon>Oxalobacteraceae</taxon>
        <taxon>Telluria group</taxon>
        <taxon>Massilia</taxon>
    </lineage>
</organism>
<dbReference type="EMBL" id="PDOC01000028">
    <property type="protein sequence ID" value="PIL42354.1"/>
    <property type="molecule type" value="Genomic_DNA"/>
</dbReference>
<reference evidence="1 2" key="1">
    <citation type="submission" date="2017-10" db="EMBL/GenBank/DDBJ databases">
        <title>Massilia psychrophilum sp. nov., a novel purple-pigmented bacterium isolated from Tianshan glacier, Xinjiang Municipality, China.</title>
        <authorList>
            <person name="Wang H."/>
        </authorList>
    </citation>
    <scope>NUCLEOTIDE SEQUENCE [LARGE SCALE GENOMIC DNA]</scope>
    <source>
        <strain evidence="1 2">JCM 30074</strain>
    </source>
</reference>
<evidence type="ECO:0000313" key="2">
    <source>
        <dbReference type="Proteomes" id="UP000230390"/>
    </source>
</evidence>
<dbReference type="Proteomes" id="UP000230390">
    <property type="component" value="Unassembled WGS sequence"/>
</dbReference>